<keyword evidence="3" id="KW-1185">Reference proteome</keyword>
<dbReference type="EMBL" id="BMAV01012720">
    <property type="protein sequence ID" value="GFY59645.1"/>
    <property type="molecule type" value="Genomic_DNA"/>
</dbReference>
<evidence type="ECO:0000256" key="1">
    <source>
        <dbReference type="SAM" id="MobiDB-lite"/>
    </source>
</evidence>
<dbReference type="AlphaFoldDB" id="A0A8X6XTJ6"/>
<name>A0A8X6XTJ6_9ARAC</name>
<evidence type="ECO:0000313" key="2">
    <source>
        <dbReference type="EMBL" id="GFY59645.1"/>
    </source>
</evidence>
<sequence>MVFEVFEEERTASCKVEFEYICVTMPRKNLSVQEAAIFEELLSDDDSAASNNSDTDDEDYFENVTQGENISSNDERERRN</sequence>
<protein>
    <submittedName>
        <fullName evidence="2">Uncharacterized protein</fullName>
    </submittedName>
</protein>
<gene>
    <name evidence="2" type="ORF">TNIN_279401</name>
</gene>
<comment type="caution">
    <text evidence="2">The sequence shown here is derived from an EMBL/GenBank/DDBJ whole genome shotgun (WGS) entry which is preliminary data.</text>
</comment>
<proteinExistence type="predicted"/>
<organism evidence="2 3">
    <name type="scientific">Trichonephila inaurata madagascariensis</name>
    <dbReference type="NCBI Taxonomy" id="2747483"/>
    <lineage>
        <taxon>Eukaryota</taxon>
        <taxon>Metazoa</taxon>
        <taxon>Ecdysozoa</taxon>
        <taxon>Arthropoda</taxon>
        <taxon>Chelicerata</taxon>
        <taxon>Arachnida</taxon>
        <taxon>Araneae</taxon>
        <taxon>Araneomorphae</taxon>
        <taxon>Entelegynae</taxon>
        <taxon>Araneoidea</taxon>
        <taxon>Nephilidae</taxon>
        <taxon>Trichonephila</taxon>
        <taxon>Trichonephila inaurata</taxon>
    </lineage>
</organism>
<dbReference type="Proteomes" id="UP000886998">
    <property type="component" value="Unassembled WGS sequence"/>
</dbReference>
<feature type="region of interest" description="Disordered" evidence="1">
    <location>
        <begin position="44"/>
        <end position="80"/>
    </location>
</feature>
<reference evidence="2" key="1">
    <citation type="submission" date="2020-08" db="EMBL/GenBank/DDBJ databases">
        <title>Multicomponent nature underlies the extraordinary mechanical properties of spider dragline silk.</title>
        <authorList>
            <person name="Kono N."/>
            <person name="Nakamura H."/>
            <person name="Mori M."/>
            <person name="Yoshida Y."/>
            <person name="Ohtoshi R."/>
            <person name="Malay A.D."/>
            <person name="Moran D.A.P."/>
            <person name="Tomita M."/>
            <person name="Numata K."/>
            <person name="Arakawa K."/>
        </authorList>
    </citation>
    <scope>NUCLEOTIDE SEQUENCE</scope>
</reference>
<feature type="compositionally biased region" description="Polar residues" evidence="1">
    <location>
        <begin position="63"/>
        <end position="72"/>
    </location>
</feature>
<accession>A0A8X6XTJ6</accession>
<evidence type="ECO:0000313" key="3">
    <source>
        <dbReference type="Proteomes" id="UP000886998"/>
    </source>
</evidence>